<dbReference type="Proteomes" id="UP000025227">
    <property type="component" value="Unplaced"/>
</dbReference>
<evidence type="ECO:0000313" key="1">
    <source>
        <dbReference type="Proteomes" id="UP000025227"/>
    </source>
</evidence>
<dbReference type="Gene3D" id="1.10.150.670">
    <property type="entry name" value="Crossover junction endonuclease EME1, DNA-binding domain"/>
    <property type="match status" value="1"/>
</dbReference>
<protein>
    <submittedName>
        <fullName evidence="2">Crossover junction endonuclease MUS81</fullName>
    </submittedName>
</protein>
<accession>A0A7I4XV30</accession>
<reference evidence="2" key="1">
    <citation type="submission" date="2020-12" db="UniProtKB">
        <authorList>
            <consortium name="WormBaseParasite"/>
        </authorList>
    </citation>
    <scope>IDENTIFICATION</scope>
    <source>
        <strain evidence="2">MHco3</strain>
    </source>
</reference>
<dbReference type="WBParaSite" id="HCON_00010445-00001">
    <property type="protein sequence ID" value="HCON_00010445-00001"/>
    <property type="gene ID" value="HCON_00010445"/>
</dbReference>
<name>A0A7I4XV30_HAECO</name>
<keyword evidence="1" id="KW-1185">Reference proteome</keyword>
<dbReference type="InterPro" id="IPR042530">
    <property type="entry name" value="EME1/EME2_C"/>
</dbReference>
<organism evidence="1 2">
    <name type="scientific">Haemonchus contortus</name>
    <name type="common">Barber pole worm</name>
    <dbReference type="NCBI Taxonomy" id="6289"/>
    <lineage>
        <taxon>Eukaryota</taxon>
        <taxon>Metazoa</taxon>
        <taxon>Ecdysozoa</taxon>
        <taxon>Nematoda</taxon>
        <taxon>Chromadorea</taxon>
        <taxon>Rhabditida</taxon>
        <taxon>Rhabditina</taxon>
        <taxon>Rhabditomorpha</taxon>
        <taxon>Strongyloidea</taxon>
        <taxon>Trichostrongylidae</taxon>
        <taxon>Haemonchus</taxon>
    </lineage>
</organism>
<dbReference type="OMA" id="SDWWMKM"/>
<evidence type="ECO:0000313" key="2">
    <source>
        <dbReference type="WBParaSite" id="HCON_00010445-00001"/>
    </source>
</evidence>
<dbReference type="AlphaFoldDB" id="A0A7I4XV30"/>
<proteinExistence type="predicted"/>
<dbReference type="OrthoDB" id="343092at2759"/>
<sequence>MSSLEDDDDIIIIEESICTSTTSRRSPLRIPDDSPGPSNCLPFYEEGCSDAPKMMKLDSYERFLDIEDNLTKPSEFRSSSHVKISDHLSAEVQEVLYGDGEEFIEPSEKKKRKVPKKVLSEVQLQKQAEKKRKAIEREISASIKSKCEQYMFCHVSRRIFDEFPESEIRTRMLFAERNIHEQLICDEDRPDMQVLWYRKCIEAVEADGAVDKREYFAPQHIFAVVLTSDSFKVLIRSKSIEDFVAAQKLSYSVANSTLVLIVFGKDSHQLFSFSIELFDCYRTQLHYVHSAQEFAMYLAQISRALAKMERSLAHRDRLIVDVEKGVKDAPPDELVRDWWNKMLAVICRMQDGQRRAIVAAYPNPLLASKRFQEMGYTLAVRELSDLQTEAGRRLGPVMAHRLFMILTDVSGTEIVG</sequence>